<reference evidence="2 3" key="1">
    <citation type="submission" date="2024-04" db="EMBL/GenBank/DDBJ databases">
        <title>Phyllosticta paracitricarpa is synonymous to the EU quarantine fungus P. citricarpa based on phylogenomic analyses.</title>
        <authorList>
            <consortium name="Lawrence Berkeley National Laboratory"/>
            <person name="Van Ingen-Buijs V.A."/>
            <person name="Van Westerhoven A.C."/>
            <person name="Haridas S."/>
            <person name="Skiadas P."/>
            <person name="Martin F."/>
            <person name="Groenewald J.Z."/>
            <person name="Crous P.W."/>
            <person name="Seidl M.F."/>
        </authorList>
    </citation>
    <scope>NUCLEOTIDE SEQUENCE [LARGE SCALE GENOMIC DNA]</scope>
    <source>
        <strain evidence="2 3">CBS 123371</strain>
    </source>
</reference>
<evidence type="ECO:0000313" key="3">
    <source>
        <dbReference type="Proteomes" id="UP001363622"/>
    </source>
</evidence>
<organism evidence="2 3">
    <name type="scientific">Phyllosticta citriasiana</name>
    <dbReference type="NCBI Taxonomy" id="595635"/>
    <lineage>
        <taxon>Eukaryota</taxon>
        <taxon>Fungi</taxon>
        <taxon>Dikarya</taxon>
        <taxon>Ascomycota</taxon>
        <taxon>Pezizomycotina</taxon>
        <taxon>Dothideomycetes</taxon>
        <taxon>Dothideomycetes incertae sedis</taxon>
        <taxon>Botryosphaeriales</taxon>
        <taxon>Phyllostictaceae</taxon>
        <taxon>Phyllosticta</taxon>
    </lineage>
</organism>
<feature type="compositionally biased region" description="Basic and acidic residues" evidence="1">
    <location>
        <begin position="108"/>
        <end position="120"/>
    </location>
</feature>
<keyword evidence="3" id="KW-1185">Reference proteome</keyword>
<gene>
    <name evidence="2" type="ORF">IWZ03DRAFT_360187</name>
</gene>
<accession>A0ABR1KK40</accession>
<feature type="region of interest" description="Disordered" evidence="1">
    <location>
        <begin position="102"/>
        <end position="139"/>
    </location>
</feature>
<feature type="compositionally biased region" description="Pro residues" evidence="1">
    <location>
        <begin position="20"/>
        <end position="30"/>
    </location>
</feature>
<comment type="caution">
    <text evidence="2">The sequence shown here is derived from an EMBL/GenBank/DDBJ whole genome shotgun (WGS) entry which is preliminary data.</text>
</comment>
<evidence type="ECO:0000313" key="2">
    <source>
        <dbReference type="EMBL" id="KAK7516459.1"/>
    </source>
</evidence>
<proteinExistence type="predicted"/>
<dbReference type="EMBL" id="JBBPHU010000006">
    <property type="protein sequence ID" value="KAK7516459.1"/>
    <property type="molecule type" value="Genomic_DNA"/>
</dbReference>
<dbReference type="Proteomes" id="UP001363622">
    <property type="component" value="Unassembled WGS sequence"/>
</dbReference>
<protein>
    <submittedName>
        <fullName evidence="2">Uncharacterized protein</fullName>
    </submittedName>
</protein>
<feature type="region of interest" description="Disordered" evidence="1">
    <location>
        <begin position="1"/>
        <end position="41"/>
    </location>
</feature>
<name>A0ABR1KK40_9PEZI</name>
<evidence type="ECO:0000256" key="1">
    <source>
        <dbReference type="SAM" id="MobiDB-lite"/>
    </source>
</evidence>
<sequence length="278" mass="29874">MTYGSQLTRRKSKPGARCPCPTPTPTPTPTPSSVKSAPAQRLPRLPVANVSSSILKGRRAGQSVTSAFAVVGRSNDSQSRPLLSALPLTFLATSNKEEAAIARASANSRERASDASERRIRNPRAPGWAHRTKDDGRGRSSVVALGFGSLLGRASWLWFRLMHRFGEKCGLLAVAAASHVLPTRQPAEAPAKPDKPRSHPDRWHRIAIKTKTKTKSVQGTDQLAGRHHKSSLGTTLAEDRCGESDNTARSSSALSLVAFAVFQVLQARQAGRQADLHA</sequence>
<feature type="region of interest" description="Disordered" evidence="1">
    <location>
        <begin position="212"/>
        <end position="232"/>
    </location>
</feature>